<dbReference type="EMBL" id="JACKZP010000024">
    <property type="protein sequence ID" value="MBC1301991.1"/>
    <property type="molecule type" value="Genomic_DNA"/>
</dbReference>
<organism evidence="1 2">
    <name type="scientific">Trichormus variabilis N2B</name>
    <dbReference type="NCBI Taxonomy" id="2681315"/>
    <lineage>
        <taxon>Bacteria</taxon>
        <taxon>Bacillati</taxon>
        <taxon>Cyanobacteriota</taxon>
        <taxon>Cyanophyceae</taxon>
        <taxon>Nostocales</taxon>
        <taxon>Nostocaceae</taxon>
        <taxon>Trichormus</taxon>
    </lineage>
</organism>
<sequence>MSALFSTFTQHLDVTSIELEVILSKSLYEVLNSPKLQQELNSLDIDLLKETLPTAGAVLAKELPPFYNWLKNELGVKRVPDSPDHTTKWVVGFVNNQESLTHLVELHRPVPRPALEASVPRLVGVFAGVEDEQIRQEWQKAVAALCLVLVVASREQDRLNLGALANS</sequence>
<name>A0ABR6S716_ANAVA</name>
<accession>A0ABR6S716</accession>
<evidence type="ECO:0000313" key="1">
    <source>
        <dbReference type="EMBL" id="MBC1301991.1"/>
    </source>
</evidence>
<keyword evidence="2" id="KW-1185">Reference proteome</keyword>
<dbReference type="Proteomes" id="UP000570851">
    <property type="component" value="Unassembled WGS sequence"/>
</dbReference>
<gene>
    <name evidence="1" type="ORF">GNE12_08680</name>
</gene>
<dbReference type="RefSeq" id="WP_011321220.1">
    <property type="nucleotide sequence ID" value="NZ_JACKZP010000024.1"/>
</dbReference>
<reference evidence="1 2" key="1">
    <citation type="submission" date="2019-11" db="EMBL/GenBank/DDBJ databases">
        <title>Comparison of genomes from free-living endosymbiotic cyanobacteria isolated from Azolla.</title>
        <authorList>
            <person name="Thiel T."/>
            <person name="Pratte B."/>
        </authorList>
    </citation>
    <scope>NUCLEOTIDE SEQUENCE [LARGE SCALE GENOMIC DNA]</scope>
    <source>
        <strain evidence="1 2">N2B</strain>
    </source>
</reference>
<evidence type="ECO:0000313" key="2">
    <source>
        <dbReference type="Proteomes" id="UP000570851"/>
    </source>
</evidence>
<proteinExistence type="predicted"/>
<protein>
    <submittedName>
        <fullName evidence="1">Uncharacterized protein</fullName>
    </submittedName>
</protein>
<comment type="caution">
    <text evidence="1">The sequence shown here is derived from an EMBL/GenBank/DDBJ whole genome shotgun (WGS) entry which is preliminary data.</text>
</comment>
<dbReference type="GeneID" id="58722123"/>